<protein>
    <submittedName>
        <fullName evidence="8">Type II secretion system F family protein</fullName>
    </submittedName>
</protein>
<evidence type="ECO:0000256" key="2">
    <source>
        <dbReference type="ARBA" id="ARBA00022475"/>
    </source>
</evidence>
<evidence type="ECO:0000256" key="4">
    <source>
        <dbReference type="ARBA" id="ARBA00022989"/>
    </source>
</evidence>
<dbReference type="RefSeq" id="WP_301587931.1">
    <property type="nucleotide sequence ID" value="NZ_JAPFQI010000001.1"/>
</dbReference>
<proteinExistence type="predicted"/>
<evidence type="ECO:0000256" key="1">
    <source>
        <dbReference type="ARBA" id="ARBA00004651"/>
    </source>
</evidence>
<keyword evidence="4 6" id="KW-1133">Transmembrane helix</keyword>
<comment type="subcellular location">
    <subcellularLocation>
        <location evidence="1">Cell membrane</location>
        <topology evidence="1">Multi-pass membrane protein</topology>
    </subcellularLocation>
</comment>
<feature type="transmembrane region" description="Helical" evidence="6">
    <location>
        <begin position="6"/>
        <end position="26"/>
    </location>
</feature>
<dbReference type="InterPro" id="IPR018076">
    <property type="entry name" value="T2SS_GspF_dom"/>
</dbReference>
<dbReference type="Proteomes" id="UP001526430">
    <property type="component" value="Unassembled WGS sequence"/>
</dbReference>
<keyword evidence="5 6" id="KW-0472">Membrane</keyword>
<feature type="transmembrane region" description="Helical" evidence="6">
    <location>
        <begin position="108"/>
        <end position="126"/>
    </location>
</feature>
<evidence type="ECO:0000259" key="7">
    <source>
        <dbReference type="Pfam" id="PF00482"/>
    </source>
</evidence>
<comment type="caution">
    <text evidence="8">The sequence shown here is derived from an EMBL/GenBank/DDBJ whole genome shotgun (WGS) entry which is preliminary data.</text>
</comment>
<feature type="transmembrane region" description="Helical" evidence="6">
    <location>
        <begin position="277"/>
        <end position="303"/>
    </location>
</feature>
<accession>A0ABT3NQ88</accession>
<dbReference type="EMBL" id="JAPFQI010000001">
    <property type="protein sequence ID" value="MCW8084327.1"/>
    <property type="molecule type" value="Genomic_DNA"/>
</dbReference>
<evidence type="ECO:0000256" key="6">
    <source>
        <dbReference type="SAM" id="Phobius"/>
    </source>
</evidence>
<evidence type="ECO:0000313" key="9">
    <source>
        <dbReference type="Proteomes" id="UP001526430"/>
    </source>
</evidence>
<dbReference type="Pfam" id="PF00482">
    <property type="entry name" value="T2SSF"/>
    <property type="match status" value="1"/>
</dbReference>
<gene>
    <name evidence="8" type="ORF">OF850_01690</name>
</gene>
<sequence>MNALALALIAGFGSLLLVSVASFLLNREAARRDLSRRIRGLSRSDEDREAAGGAPVLGGVIGLLRQIGEALRRRSIFSPPEVSQLEQAIAASGLPLGQAVPIFIGTKVVLLLLSPLAGLAVALLRGSEAHGILLSVAFGLIIGIMLPGWILKLVRKPYIKALQRGLPDSLDLLVVCAEAGLGLDSAVERVAVEMRASNPAVAREFGMLGQELRMLPDRREALNRLGERTGLDGFRRVSATLSQTFRYGTPLAQALRVLAAEMRQERMTSLEERAARLPALLVMPLILFIMPCLFIVLIGPSIIQLSSHFGG</sequence>
<evidence type="ECO:0000256" key="3">
    <source>
        <dbReference type="ARBA" id="ARBA00022692"/>
    </source>
</evidence>
<organism evidence="8 9">
    <name type="scientific">Sabulicella glaciei</name>
    <dbReference type="NCBI Taxonomy" id="2984948"/>
    <lineage>
        <taxon>Bacteria</taxon>
        <taxon>Pseudomonadati</taxon>
        <taxon>Pseudomonadota</taxon>
        <taxon>Alphaproteobacteria</taxon>
        <taxon>Acetobacterales</taxon>
        <taxon>Acetobacteraceae</taxon>
        <taxon>Sabulicella</taxon>
    </lineage>
</organism>
<feature type="transmembrane region" description="Helical" evidence="6">
    <location>
        <begin position="132"/>
        <end position="154"/>
    </location>
</feature>
<dbReference type="PANTHER" id="PTHR35007">
    <property type="entry name" value="INTEGRAL MEMBRANE PROTEIN-RELATED"/>
    <property type="match status" value="1"/>
</dbReference>
<keyword evidence="9" id="KW-1185">Reference proteome</keyword>
<keyword evidence="2" id="KW-1003">Cell membrane</keyword>
<reference evidence="8 9" key="1">
    <citation type="submission" date="2022-10" db="EMBL/GenBank/DDBJ databases">
        <title>Roseococcus glaciei nov., sp. nov., isolated from glacier.</title>
        <authorList>
            <person name="Liu Q."/>
            <person name="Xin Y.-H."/>
        </authorList>
    </citation>
    <scope>NUCLEOTIDE SEQUENCE [LARGE SCALE GENOMIC DNA]</scope>
    <source>
        <strain evidence="8 9">MDT2-1-1</strain>
    </source>
</reference>
<feature type="domain" description="Type II secretion system protein GspF" evidence="7">
    <location>
        <begin position="170"/>
        <end position="298"/>
    </location>
</feature>
<evidence type="ECO:0000313" key="8">
    <source>
        <dbReference type="EMBL" id="MCW8084327.1"/>
    </source>
</evidence>
<name>A0ABT3NQ88_9PROT</name>
<dbReference type="PANTHER" id="PTHR35007:SF2">
    <property type="entry name" value="PILUS ASSEMBLE PROTEIN"/>
    <property type="match status" value="1"/>
</dbReference>
<evidence type="ECO:0000256" key="5">
    <source>
        <dbReference type="ARBA" id="ARBA00023136"/>
    </source>
</evidence>
<keyword evidence="3 6" id="KW-0812">Transmembrane</keyword>